<evidence type="ECO:0000313" key="4">
    <source>
        <dbReference type="Proteomes" id="UP001432322"/>
    </source>
</evidence>
<organism evidence="3 4">
    <name type="scientific">Pristionchus fissidentatus</name>
    <dbReference type="NCBI Taxonomy" id="1538716"/>
    <lineage>
        <taxon>Eukaryota</taxon>
        <taxon>Metazoa</taxon>
        <taxon>Ecdysozoa</taxon>
        <taxon>Nematoda</taxon>
        <taxon>Chromadorea</taxon>
        <taxon>Rhabditida</taxon>
        <taxon>Rhabditina</taxon>
        <taxon>Diplogasteromorpha</taxon>
        <taxon>Diplogasteroidea</taxon>
        <taxon>Neodiplogasteridae</taxon>
        <taxon>Pristionchus</taxon>
    </lineage>
</organism>
<proteinExistence type="predicted"/>
<feature type="non-terminal residue" evidence="3">
    <location>
        <position position="131"/>
    </location>
</feature>
<feature type="compositionally biased region" description="Acidic residues" evidence="1">
    <location>
        <begin position="111"/>
        <end position="121"/>
    </location>
</feature>
<dbReference type="EMBL" id="BTSY01000002">
    <property type="protein sequence ID" value="GMT17020.1"/>
    <property type="molecule type" value="Genomic_DNA"/>
</dbReference>
<dbReference type="EMBL" id="BTSY01000002">
    <property type="protein sequence ID" value="GMT17022.1"/>
    <property type="molecule type" value="Genomic_DNA"/>
</dbReference>
<dbReference type="AlphaFoldDB" id="A0AAV5VFU6"/>
<evidence type="ECO:0000313" key="3">
    <source>
        <dbReference type="EMBL" id="GMT17022.1"/>
    </source>
</evidence>
<sequence length="131" mass="13469">VALLLSTIELKEYSSLSSSLSLGDLALVAETLKCGSCVGGNSSETLDKSLNEVLSGGQLLLIGIGKSGAIERGLDLLHSLSSSDLVGDDVLARVLHLVVDGILLGLSGGVDGEEDDSEDADESHGWMWDSG</sequence>
<name>A0AAV5VFU6_9BILA</name>
<evidence type="ECO:0000256" key="1">
    <source>
        <dbReference type="SAM" id="MobiDB-lite"/>
    </source>
</evidence>
<keyword evidence="4" id="KW-1185">Reference proteome</keyword>
<feature type="region of interest" description="Disordered" evidence="1">
    <location>
        <begin position="110"/>
        <end position="131"/>
    </location>
</feature>
<accession>A0AAV5VFU6</accession>
<feature type="non-terminal residue" evidence="3">
    <location>
        <position position="1"/>
    </location>
</feature>
<dbReference type="Proteomes" id="UP001432322">
    <property type="component" value="Unassembled WGS sequence"/>
</dbReference>
<reference evidence="3" key="1">
    <citation type="submission" date="2023-10" db="EMBL/GenBank/DDBJ databases">
        <title>Genome assembly of Pristionchus species.</title>
        <authorList>
            <person name="Yoshida K."/>
            <person name="Sommer R.J."/>
        </authorList>
    </citation>
    <scope>NUCLEOTIDE SEQUENCE</scope>
    <source>
        <strain evidence="3">RS5133</strain>
    </source>
</reference>
<protein>
    <submittedName>
        <fullName evidence="3">Uncharacterized protein</fullName>
    </submittedName>
</protein>
<comment type="caution">
    <text evidence="3">The sequence shown here is derived from an EMBL/GenBank/DDBJ whole genome shotgun (WGS) entry which is preliminary data.</text>
</comment>
<evidence type="ECO:0000313" key="2">
    <source>
        <dbReference type="EMBL" id="GMT17020.1"/>
    </source>
</evidence>
<gene>
    <name evidence="2" type="ORF">PFISCL1PPCAC_8317</name>
    <name evidence="3" type="ORF">PFISCL1PPCAC_8319</name>
</gene>